<dbReference type="Proteomes" id="UP000001631">
    <property type="component" value="Unassembled WGS sequence"/>
</dbReference>
<reference evidence="1" key="1">
    <citation type="submission" date="2009-02" db="EMBL/GenBank/DDBJ databases">
        <title>The Genome Sequence of Ajellomyces capsulatus strain G186AR.</title>
        <authorList>
            <consortium name="The Broad Institute Genome Sequencing Platform"/>
            <person name="Champion M."/>
            <person name="Cuomo C."/>
            <person name="Ma L.-J."/>
            <person name="Henn M.R."/>
            <person name="Sil A."/>
            <person name="Goldman B."/>
            <person name="Young S.K."/>
            <person name="Kodira C.D."/>
            <person name="Zeng Q."/>
            <person name="Koehrsen M."/>
            <person name="Alvarado L."/>
            <person name="Berlin A."/>
            <person name="Borenstein D."/>
            <person name="Chen Z."/>
            <person name="Engels R."/>
            <person name="Freedman E."/>
            <person name="Gellesch M."/>
            <person name="Goldberg J."/>
            <person name="Griggs A."/>
            <person name="Gujja S."/>
            <person name="Heiman D."/>
            <person name="Hepburn T."/>
            <person name="Howarth C."/>
            <person name="Jen D."/>
            <person name="Larson L."/>
            <person name="Lewis B."/>
            <person name="Mehta T."/>
            <person name="Park D."/>
            <person name="Pearson M."/>
            <person name="Roberts A."/>
            <person name="Saif S."/>
            <person name="Shea T."/>
            <person name="Shenoy N."/>
            <person name="Sisk P."/>
            <person name="Stolte C."/>
            <person name="Sykes S."/>
            <person name="Walk T."/>
            <person name="White J."/>
            <person name="Yandava C."/>
            <person name="Klein B."/>
            <person name="McEwen J.G."/>
            <person name="Puccia R."/>
            <person name="Goldman G.H."/>
            <person name="Felipe M.S."/>
            <person name="Nino-Vega G."/>
            <person name="San-Blas G."/>
            <person name="Taylor J."/>
            <person name="Mendoza L."/>
            <person name="Galagan J."/>
            <person name="Nusbaum C."/>
            <person name="Birren B."/>
        </authorList>
    </citation>
    <scope>NUCLEOTIDE SEQUENCE</scope>
    <source>
        <strain evidence="1">G186AR</strain>
    </source>
</reference>
<keyword evidence="2" id="KW-1185">Reference proteome</keyword>
<protein>
    <submittedName>
        <fullName evidence="1">Uncharacterized protein</fullName>
    </submittedName>
</protein>
<dbReference type="AlphaFoldDB" id="C0NCJ7"/>
<evidence type="ECO:0000313" key="2">
    <source>
        <dbReference type="Proteomes" id="UP000001631"/>
    </source>
</evidence>
<dbReference type="HOGENOM" id="CLU_1895572_0_0_1"/>
<name>C0NCJ7_AJECG</name>
<gene>
    <name evidence="1" type="ORF">HCBG_00843</name>
</gene>
<dbReference type="EMBL" id="GG663363">
    <property type="protein sequence ID" value="EEH11388.1"/>
    <property type="molecule type" value="Genomic_DNA"/>
</dbReference>
<accession>C0NCJ7</accession>
<sequence length="134" mass="13976">MAVGPAPRDIPDFKAGEQGGKTYAVKAGKAGKSPPGWHLASDPLQIGGINKTVWAQRRLPASFPNWNGMIRYSKNIVVELCFAPMLVTSSYRASGGNPGYMGLSGTAAGYPKNNTGGGEGGEMEVPVILLILDG</sequence>
<evidence type="ECO:0000313" key="1">
    <source>
        <dbReference type="EMBL" id="EEH11388.1"/>
    </source>
</evidence>
<organism evidence="1 2">
    <name type="scientific">Ajellomyces capsulatus (strain G186AR / H82 / ATCC MYA-2454 / RMSCC 2432)</name>
    <name type="common">Darling's disease fungus</name>
    <name type="synonym">Histoplasma capsulatum</name>
    <dbReference type="NCBI Taxonomy" id="447093"/>
    <lineage>
        <taxon>Eukaryota</taxon>
        <taxon>Fungi</taxon>
        <taxon>Dikarya</taxon>
        <taxon>Ascomycota</taxon>
        <taxon>Pezizomycotina</taxon>
        <taxon>Eurotiomycetes</taxon>
        <taxon>Eurotiomycetidae</taxon>
        <taxon>Onygenales</taxon>
        <taxon>Ajellomycetaceae</taxon>
        <taxon>Histoplasma</taxon>
    </lineage>
</organism>
<proteinExistence type="predicted"/>
<dbReference type="InParanoid" id="C0NCJ7"/>
<dbReference type="GeneID" id="69033860"/>
<dbReference type="RefSeq" id="XP_045291868.1">
    <property type="nucleotide sequence ID" value="XM_045427893.1"/>
</dbReference>